<reference evidence="8" key="1">
    <citation type="submission" date="2014-03" db="EMBL/GenBank/DDBJ databases">
        <authorList>
            <person name="Aksoy S."/>
            <person name="Warren W."/>
            <person name="Wilson R.K."/>
        </authorList>
    </citation>
    <scope>NUCLEOTIDE SEQUENCE [LARGE SCALE GENOMIC DNA]</scope>
    <source>
        <strain evidence="8">IAEA</strain>
    </source>
</reference>
<comment type="similarity">
    <text evidence="1">Belongs to the TRAFAC class TrmE-Era-EngA-EngB-Septin-like GTPase superfamily. Era GTPase family.</text>
</comment>
<sequence length="365" mass="41605">MRLLLNKLFNIPKSFLLQNPCRLLSKYYHAQAKSVENETQKSLNIAIIGIPNAGKSTFINHLINRRICPTSCKVHTTRKANKAIYTTEQTQLVFYDTPGLVTESEIKKYKLEGSFRSAYRHAAQNADLIAVIHDVSNAFTRKELHFTVIDTLKMYPRLPSILIMNKIDALKSKRITLDLIRTLTNNTLSSEQANKRVNKINKSVVKESIPLKKGGINREVSWSNFSQVFLVSAAIGSGLNDVHDYLIASAKLRPWEYKPEEFTDEAPENLIVDSVKARLLDYLPQEIPYNLETYLEYYSLENDTIYASVEVVCPTQRIERLICGESNGRLRQITERVTSDLIETFGKPISFTIATTSKEKQKINQ</sequence>
<dbReference type="PRINTS" id="PR00326">
    <property type="entry name" value="GTP1OBG"/>
</dbReference>
<dbReference type="Pfam" id="PF01926">
    <property type="entry name" value="MMR_HSR1"/>
    <property type="match status" value="1"/>
</dbReference>
<keyword evidence="8" id="KW-1185">Reference proteome</keyword>
<dbReference type="InterPro" id="IPR027417">
    <property type="entry name" value="P-loop_NTPase"/>
</dbReference>
<dbReference type="PANTHER" id="PTHR42698:SF1">
    <property type="entry name" value="GTPASE ERA, MITOCHONDRIAL"/>
    <property type="match status" value="1"/>
</dbReference>
<dbReference type="Proteomes" id="UP000091820">
    <property type="component" value="Unassembled WGS sequence"/>
</dbReference>
<evidence type="ECO:0000313" key="7">
    <source>
        <dbReference type="EnsemblMetazoa" id="GBRI015962-PA"/>
    </source>
</evidence>
<dbReference type="FunFam" id="3.30.300.20:FF:000032">
    <property type="entry name" value="AGAP010622-PA-like protein"/>
    <property type="match status" value="1"/>
</dbReference>
<name>A0A1A9WDV7_9MUSC</name>
<proteinExistence type="inferred from homology"/>
<reference evidence="7" key="2">
    <citation type="submission" date="2020-05" db="UniProtKB">
        <authorList>
            <consortium name="EnsemblMetazoa"/>
        </authorList>
    </citation>
    <scope>IDENTIFICATION</scope>
    <source>
        <strain evidence="7">IAEA</strain>
    </source>
</reference>
<dbReference type="NCBIfam" id="TIGR00231">
    <property type="entry name" value="small_GTP"/>
    <property type="match status" value="1"/>
</dbReference>
<organism evidence="7 8">
    <name type="scientific">Glossina brevipalpis</name>
    <dbReference type="NCBI Taxonomy" id="37001"/>
    <lineage>
        <taxon>Eukaryota</taxon>
        <taxon>Metazoa</taxon>
        <taxon>Ecdysozoa</taxon>
        <taxon>Arthropoda</taxon>
        <taxon>Hexapoda</taxon>
        <taxon>Insecta</taxon>
        <taxon>Pterygota</taxon>
        <taxon>Neoptera</taxon>
        <taxon>Endopterygota</taxon>
        <taxon>Diptera</taxon>
        <taxon>Brachycera</taxon>
        <taxon>Muscomorpha</taxon>
        <taxon>Hippoboscoidea</taxon>
        <taxon>Glossinidae</taxon>
        <taxon>Glossina</taxon>
    </lineage>
</organism>
<evidence type="ECO:0000256" key="1">
    <source>
        <dbReference type="ARBA" id="ARBA00007921"/>
    </source>
</evidence>
<dbReference type="EnsemblMetazoa" id="GBRI015962-RA">
    <property type="protein sequence ID" value="GBRI015962-PA"/>
    <property type="gene ID" value="GBRI015962"/>
</dbReference>
<dbReference type="InterPro" id="IPR009019">
    <property type="entry name" value="KH_sf_prok-type"/>
</dbReference>
<dbReference type="InterPro" id="IPR006073">
    <property type="entry name" value="GTP-bd"/>
</dbReference>
<dbReference type="GO" id="GO:0019843">
    <property type="term" value="F:rRNA binding"/>
    <property type="evidence" value="ECO:0007669"/>
    <property type="project" value="TreeGrafter"/>
</dbReference>
<dbReference type="GO" id="GO:0005525">
    <property type="term" value="F:GTP binding"/>
    <property type="evidence" value="ECO:0007669"/>
    <property type="project" value="UniProtKB-KW"/>
</dbReference>
<feature type="domain" description="G" evidence="6">
    <location>
        <begin position="44"/>
        <end position="166"/>
    </location>
</feature>
<dbReference type="PANTHER" id="PTHR42698">
    <property type="entry name" value="GTPASE ERA"/>
    <property type="match status" value="1"/>
</dbReference>
<dbReference type="InterPro" id="IPR005662">
    <property type="entry name" value="GTPase_Era-like"/>
</dbReference>
<dbReference type="InterPro" id="IPR005225">
    <property type="entry name" value="Small_GTP-bd"/>
</dbReference>
<dbReference type="CDD" id="cd04163">
    <property type="entry name" value="Era"/>
    <property type="match status" value="1"/>
</dbReference>
<dbReference type="GO" id="GO:0000028">
    <property type="term" value="P:ribosomal small subunit assembly"/>
    <property type="evidence" value="ECO:0007669"/>
    <property type="project" value="TreeGrafter"/>
</dbReference>
<accession>A0A1A9WDV7</accession>
<evidence type="ECO:0000256" key="2">
    <source>
        <dbReference type="ARBA" id="ARBA00019149"/>
    </source>
</evidence>
<dbReference type="InterPro" id="IPR030388">
    <property type="entry name" value="G_ERA_dom"/>
</dbReference>
<dbReference type="SUPFAM" id="SSF54814">
    <property type="entry name" value="Prokaryotic type KH domain (KH-domain type II)"/>
    <property type="match status" value="1"/>
</dbReference>
<keyword evidence="4" id="KW-0342">GTP-binding</keyword>
<evidence type="ECO:0000313" key="8">
    <source>
        <dbReference type="Proteomes" id="UP000091820"/>
    </source>
</evidence>
<dbReference type="STRING" id="37001.A0A1A9WDV7"/>
<dbReference type="Gene3D" id="3.30.300.20">
    <property type="match status" value="1"/>
</dbReference>
<evidence type="ECO:0000256" key="5">
    <source>
        <dbReference type="ARBA" id="ARBA00030975"/>
    </source>
</evidence>
<dbReference type="InterPro" id="IPR015946">
    <property type="entry name" value="KH_dom-like_a/b"/>
</dbReference>
<dbReference type="GO" id="GO:0043024">
    <property type="term" value="F:ribosomal small subunit binding"/>
    <property type="evidence" value="ECO:0007669"/>
    <property type="project" value="TreeGrafter"/>
</dbReference>
<protein>
    <recommendedName>
        <fullName evidence="2">GTPase Era, mitochondrial</fullName>
    </recommendedName>
    <alternativeName>
        <fullName evidence="5">ERA-like protein 1</fullName>
    </alternativeName>
</protein>
<dbReference type="SUPFAM" id="SSF52540">
    <property type="entry name" value="P-loop containing nucleoside triphosphate hydrolases"/>
    <property type="match status" value="1"/>
</dbReference>
<dbReference type="AlphaFoldDB" id="A0A1A9WDV7"/>
<dbReference type="VEuPathDB" id="VectorBase:GBRI015962"/>
<evidence type="ECO:0000256" key="4">
    <source>
        <dbReference type="ARBA" id="ARBA00023134"/>
    </source>
</evidence>
<dbReference type="GO" id="GO:0005759">
    <property type="term" value="C:mitochondrial matrix"/>
    <property type="evidence" value="ECO:0007669"/>
    <property type="project" value="TreeGrafter"/>
</dbReference>
<dbReference type="Gene3D" id="3.40.50.300">
    <property type="entry name" value="P-loop containing nucleotide triphosphate hydrolases"/>
    <property type="match status" value="1"/>
</dbReference>
<evidence type="ECO:0000256" key="3">
    <source>
        <dbReference type="ARBA" id="ARBA00022741"/>
    </source>
</evidence>
<keyword evidence="3" id="KW-0547">Nucleotide-binding</keyword>
<evidence type="ECO:0000259" key="6">
    <source>
        <dbReference type="Pfam" id="PF01926"/>
    </source>
</evidence>